<organism evidence="2 3">
    <name type="scientific">Actinomadura adrarensis</name>
    <dbReference type="NCBI Taxonomy" id="1819600"/>
    <lineage>
        <taxon>Bacteria</taxon>
        <taxon>Bacillati</taxon>
        <taxon>Actinomycetota</taxon>
        <taxon>Actinomycetes</taxon>
        <taxon>Streptosporangiales</taxon>
        <taxon>Thermomonosporaceae</taxon>
        <taxon>Actinomadura</taxon>
    </lineage>
</organism>
<evidence type="ECO:0000256" key="1">
    <source>
        <dbReference type="SAM" id="Phobius"/>
    </source>
</evidence>
<feature type="transmembrane region" description="Helical" evidence="1">
    <location>
        <begin position="32"/>
        <end position="50"/>
    </location>
</feature>
<sequence>MSAPSPAPPRTAPPRTWGHRLASVIAGRRTKWIVLIVWLGLLAGLGPMAGRLGDVEENDASAWLP</sequence>
<keyword evidence="1" id="KW-0472">Membrane</keyword>
<dbReference type="Proteomes" id="UP001597083">
    <property type="component" value="Unassembled WGS sequence"/>
</dbReference>
<keyword evidence="3" id="KW-1185">Reference proteome</keyword>
<evidence type="ECO:0008006" key="4">
    <source>
        <dbReference type="Google" id="ProtNLM"/>
    </source>
</evidence>
<accession>A0ABW3CNT1</accession>
<evidence type="ECO:0000313" key="3">
    <source>
        <dbReference type="Proteomes" id="UP001597083"/>
    </source>
</evidence>
<feature type="non-terminal residue" evidence="2">
    <location>
        <position position="65"/>
    </location>
</feature>
<keyword evidence="1" id="KW-0812">Transmembrane</keyword>
<gene>
    <name evidence="2" type="ORF">ACFQ07_25445</name>
</gene>
<dbReference type="EMBL" id="JBHTIR010003688">
    <property type="protein sequence ID" value="MFD0855612.1"/>
    <property type="molecule type" value="Genomic_DNA"/>
</dbReference>
<name>A0ABW3CNT1_9ACTN</name>
<reference evidence="3" key="1">
    <citation type="journal article" date="2019" name="Int. J. Syst. Evol. Microbiol.">
        <title>The Global Catalogue of Microorganisms (GCM) 10K type strain sequencing project: providing services to taxonomists for standard genome sequencing and annotation.</title>
        <authorList>
            <consortium name="The Broad Institute Genomics Platform"/>
            <consortium name="The Broad Institute Genome Sequencing Center for Infectious Disease"/>
            <person name="Wu L."/>
            <person name="Ma J."/>
        </authorList>
    </citation>
    <scope>NUCLEOTIDE SEQUENCE [LARGE SCALE GENOMIC DNA]</scope>
    <source>
        <strain evidence="3">JCM 31696</strain>
    </source>
</reference>
<keyword evidence="1" id="KW-1133">Transmembrane helix</keyword>
<comment type="caution">
    <text evidence="2">The sequence shown here is derived from an EMBL/GenBank/DDBJ whole genome shotgun (WGS) entry which is preliminary data.</text>
</comment>
<evidence type="ECO:0000313" key="2">
    <source>
        <dbReference type="EMBL" id="MFD0855612.1"/>
    </source>
</evidence>
<proteinExistence type="predicted"/>
<protein>
    <recommendedName>
        <fullName evidence="4">ABC transporter permease</fullName>
    </recommendedName>
</protein>